<proteinExistence type="predicted"/>
<keyword evidence="3" id="KW-1185">Reference proteome</keyword>
<evidence type="ECO:0000313" key="3">
    <source>
        <dbReference type="Proteomes" id="UP000800200"/>
    </source>
</evidence>
<gene>
    <name evidence="2" type="ORF">K469DRAFT_744632</name>
</gene>
<dbReference type="Proteomes" id="UP000800200">
    <property type="component" value="Unassembled WGS sequence"/>
</dbReference>
<evidence type="ECO:0000256" key="1">
    <source>
        <dbReference type="SAM" id="SignalP"/>
    </source>
</evidence>
<reference evidence="2" key="1">
    <citation type="journal article" date="2020" name="Stud. Mycol.">
        <title>101 Dothideomycetes genomes: a test case for predicting lifestyles and emergence of pathogens.</title>
        <authorList>
            <person name="Haridas S."/>
            <person name="Albert R."/>
            <person name="Binder M."/>
            <person name="Bloem J."/>
            <person name="Labutti K."/>
            <person name="Salamov A."/>
            <person name="Andreopoulos B."/>
            <person name="Baker S."/>
            <person name="Barry K."/>
            <person name="Bills G."/>
            <person name="Bluhm B."/>
            <person name="Cannon C."/>
            <person name="Castanera R."/>
            <person name="Culley D."/>
            <person name="Daum C."/>
            <person name="Ezra D."/>
            <person name="Gonzalez J."/>
            <person name="Henrissat B."/>
            <person name="Kuo A."/>
            <person name="Liang C."/>
            <person name="Lipzen A."/>
            <person name="Lutzoni F."/>
            <person name="Magnuson J."/>
            <person name="Mondo S."/>
            <person name="Nolan M."/>
            <person name="Ohm R."/>
            <person name="Pangilinan J."/>
            <person name="Park H.-J."/>
            <person name="Ramirez L."/>
            <person name="Alfaro M."/>
            <person name="Sun H."/>
            <person name="Tritt A."/>
            <person name="Yoshinaga Y."/>
            <person name="Zwiers L.-H."/>
            <person name="Turgeon B."/>
            <person name="Goodwin S."/>
            <person name="Spatafora J."/>
            <person name="Crous P."/>
            <person name="Grigoriev I."/>
        </authorList>
    </citation>
    <scope>NUCLEOTIDE SEQUENCE</scope>
    <source>
        <strain evidence="2">CBS 207.26</strain>
    </source>
</reference>
<dbReference type="EMBL" id="ML994611">
    <property type="protein sequence ID" value="KAF2194859.1"/>
    <property type="molecule type" value="Genomic_DNA"/>
</dbReference>
<organism evidence="2 3">
    <name type="scientific">Zopfia rhizophila CBS 207.26</name>
    <dbReference type="NCBI Taxonomy" id="1314779"/>
    <lineage>
        <taxon>Eukaryota</taxon>
        <taxon>Fungi</taxon>
        <taxon>Dikarya</taxon>
        <taxon>Ascomycota</taxon>
        <taxon>Pezizomycotina</taxon>
        <taxon>Dothideomycetes</taxon>
        <taxon>Dothideomycetes incertae sedis</taxon>
        <taxon>Zopfiaceae</taxon>
        <taxon>Zopfia</taxon>
    </lineage>
</organism>
<accession>A0A6A6EVQ5</accession>
<dbReference type="OrthoDB" id="3795630at2759"/>
<evidence type="ECO:0000313" key="2">
    <source>
        <dbReference type="EMBL" id="KAF2194859.1"/>
    </source>
</evidence>
<protein>
    <submittedName>
        <fullName evidence="2">Uncharacterized protein</fullName>
    </submittedName>
</protein>
<keyword evidence="1" id="KW-0732">Signal</keyword>
<feature type="signal peptide" evidence="1">
    <location>
        <begin position="1"/>
        <end position="19"/>
    </location>
</feature>
<feature type="chain" id="PRO_5025386865" evidence="1">
    <location>
        <begin position="20"/>
        <end position="202"/>
    </location>
</feature>
<dbReference type="AlphaFoldDB" id="A0A6A6EVQ5"/>
<sequence length="202" mass="22763">MQLTSLFFVATLSIPLVYADFLVLTDPRLYAPTEIPQIDPDDSVKWVISVASNIDAAWSSYKTAEATRPVHTSAQSAVEEFVATATISGIPPEITDPTIIAKFLAVPDWYSELPKEVRDYKESEANMLVYLVREWAVGNNEESTSRWNPLLIHEVAIEIRYREFQGSRLPKSFCSTLGLGCEEREHYNAISFKKGKSKEVRS</sequence>
<name>A0A6A6EVQ5_9PEZI</name>